<proteinExistence type="predicted"/>
<dbReference type="Proteomes" id="UP001341840">
    <property type="component" value="Unassembled WGS sequence"/>
</dbReference>
<evidence type="ECO:0000313" key="3">
    <source>
        <dbReference type="Proteomes" id="UP001341840"/>
    </source>
</evidence>
<reference evidence="2 3" key="1">
    <citation type="journal article" date="2023" name="Plants (Basel)">
        <title>Bridging the Gap: Combining Genomics and Transcriptomics Approaches to Understand Stylosanthes scabra, an Orphan Legume from the Brazilian Caatinga.</title>
        <authorList>
            <person name="Ferreira-Neto J.R.C."/>
            <person name="da Silva M.D."/>
            <person name="Binneck E."/>
            <person name="de Melo N.F."/>
            <person name="da Silva R.H."/>
            <person name="de Melo A.L.T.M."/>
            <person name="Pandolfi V."/>
            <person name="Bustamante F.O."/>
            <person name="Brasileiro-Vidal A.C."/>
            <person name="Benko-Iseppon A.M."/>
        </authorList>
    </citation>
    <scope>NUCLEOTIDE SEQUENCE [LARGE SCALE GENOMIC DNA]</scope>
    <source>
        <tissue evidence="2">Leaves</tissue>
    </source>
</reference>
<organism evidence="2 3">
    <name type="scientific">Stylosanthes scabra</name>
    <dbReference type="NCBI Taxonomy" id="79078"/>
    <lineage>
        <taxon>Eukaryota</taxon>
        <taxon>Viridiplantae</taxon>
        <taxon>Streptophyta</taxon>
        <taxon>Embryophyta</taxon>
        <taxon>Tracheophyta</taxon>
        <taxon>Spermatophyta</taxon>
        <taxon>Magnoliopsida</taxon>
        <taxon>eudicotyledons</taxon>
        <taxon>Gunneridae</taxon>
        <taxon>Pentapetalae</taxon>
        <taxon>rosids</taxon>
        <taxon>fabids</taxon>
        <taxon>Fabales</taxon>
        <taxon>Fabaceae</taxon>
        <taxon>Papilionoideae</taxon>
        <taxon>50 kb inversion clade</taxon>
        <taxon>dalbergioids sensu lato</taxon>
        <taxon>Dalbergieae</taxon>
        <taxon>Pterocarpus clade</taxon>
        <taxon>Stylosanthes</taxon>
    </lineage>
</organism>
<evidence type="ECO:0000256" key="1">
    <source>
        <dbReference type="SAM" id="MobiDB-lite"/>
    </source>
</evidence>
<gene>
    <name evidence="2" type="ORF">PIB30_004001</name>
</gene>
<comment type="caution">
    <text evidence="2">The sequence shown here is derived from an EMBL/GenBank/DDBJ whole genome shotgun (WGS) entry which is preliminary data.</text>
</comment>
<name>A0ABU6W4V9_9FABA</name>
<dbReference type="EMBL" id="JASCZI010181250">
    <property type="protein sequence ID" value="MED6179786.1"/>
    <property type="molecule type" value="Genomic_DNA"/>
</dbReference>
<evidence type="ECO:0000313" key="2">
    <source>
        <dbReference type="EMBL" id="MED6179786.1"/>
    </source>
</evidence>
<sequence>MVKMIFSDEIRSQGDGIGSTTRYSFEDSEISVNPKSPKQRRHHGSTLTPLASFLQLRIQQRDIGLSNEEPSLQLLHIWGRNHELMEFDCEGGDGPRSHCEKLSKGRS</sequence>
<protein>
    <submittedName>
        <fullName evidence="2">Uncharacterized protein</fullName>
    </submittedName>
</protein>
<keyword evidence="3" id="KW-1185">Reference proteome</keyword>
<feature type="region of interest" description="Disordered" evidence="1">
    <location>
        <begin position="16"/>
        <end position="46"/>
    </location>
</feature>
<accession>A0ABU6W4V9</accession>